<dbReference type="SUPFAM" id="SSF46785">
    <property type="entry name" value="Winged helix' DNA-binding domain"/>
    <property type="match status" value="1"/>
</dbReference>
<keyword evidence="4" id="KW-0238">DNA-binding</keyword>
<gene>
    <name evidence="10" type="ORF">SAMN04487990_103115</name>
</gene>
<keyword evidence="10" id="KW-0418">Kinase</keyword>
<feature type="modified residue" description="4-aspartylphosphate" evidence="6">
    <location>
        <position position="52"/>
    </location>
</feature>
<keyword evidence="2" id="KW-0902">Two-component regulatory system</keyword>
<dbReference type="InterPro" id="IPR011006">
    <property type="entry name" value="CheY-like_superfamily"/>
</dbReference>
<evidence type="ECO:0000256" key="5">
    <source>
        <dbReference type="ARBA" id="ARBA00023163"/>
    </source>
</evidence>
<dbReference type="InterPro" id="IPR036390">
    <property type="entry name" value="WH_DNA-bd_sf"/>
</dbReference>
<dbReference type="GO" id="GO:0000976">
    <property type="term" value="F:transcription cis-regulatory region binding"/>
    <property type="evidence" value="ECO:0007669"/>
    <property type="project" value="TreeGrafter"/>
</dbReference>
<dbReference type="RefSeq" id="WP_092132231.1">
    <property type="nucleotide sequence ID" value="NZ_FNQK01000003.1"/>
</dbReference>
<dbReference type="SUPFAM" id="SSF52172">
    <property type="entry name" value="CheY-like"/>
    <property type="match status" value="1"/>
</dbReference>
<dbReference type="GO" id="GO:0006355">
    <property type="term" value="P:regulation of DNA-templated transcription"/>
    <property type="evidence" value="ECO:0007669"/>
    <property type="project" value="InterPro"/>
</dbReference>
<dbReference type="PROSITE" id="PS51063">
    <property type="entry name" value="HTH_CRP_2"/>
    <property type="match status" value="1"/>
</dbReference>
<dbReference type="GO" id="GO:0000156">
    <property type="term" value="F:phosphorelay response regulator activity"/>
    <property type="evidence" value="ECO:0007669"/>
    <property type="project" value="TreeGrafter"/>
</dbReference>
<accession>A0A1H3WIJ7</accession>
<evidence type="ECO:0000256" key="4">
    <source>
        <dbReference type="ARBA" id="ARBA00023125"/>
    </source>
</evidence>
<dbReference type="PROSITE" id="PS50042">
    <property type="entry name" value="CNMP_BINDING_3"/>
    <property type="match status" value="1"/>
</dbReference>
<dbReference type="InterPro" id="IPR036388">
    <property type="entry name" value="WH-like_DNA-bd_sf"/>
</dbReference>
<evidence type="ECO:0000259" key="8">
    <source>
        <dbReference type="PROSITE" id="PS50110"/>
    </source>
</evidence>
<name>A0A1H3WIJ7_BIZPA</name>
<evidence type="ECO:0000256" key="2">
    <source>
        <dbReference type="ARBA" id="ARBA00023012"/>
    </source>
</evidence>
<dbReference type="Pfam" id="PF00027">
    <property type="entry name" value="cNMP_binding"/>
    <property type="match status" value="1"/>
</dbReference>
<organism evidence="10 11">
    <name type="scientific">Bizionia paragorgiae</name>
    <dbReference type="NCBI Taxonomy" id="283786"/>
    <lineage>
        <taxon>Bacteria</taxon>
        <taxon>Pseudomonadati</taxon>
        <taxon>Bacteroidota</taxon>
        <taxon>Flavobacteriia</taxon>
        <taxon>Flavobacteriales</taxon>
        <taxon>Flavobacteriaceae</taxon>
        <taxon>Bizionia</taxon>
    </lineage>
</organism>
<keyword evidence="11" id="KW-1185">Reference proteome</keyword>
<dbReference type="CDD" id="cd00038">
    <property type="entry name" value="CAP_ED"/>
    <property type="match status" value="1"/>
</dbReference>
<dbReference type="InterPro" id="IPR039420">
    <property type="entry name" value="WalR-like"/>
</dbReference>
<dbReference type="SUPFAM" id="SSF51206">
    <property type="entry name" value="cAMP-binding domain-like"/>
    <property type="match status" value="1"/>
</dbReference>
<dbReference type="GO" id="GO:0005829">
    <property type="term" value="C:cytosol"/>
    <property type="evidence" value="ECO:0007669"/>
    <property type="project" value="TreeGrafter"/>
</dbReference>
<dbReference type="PANTHER" id="PTHR48111">
    <property type="entry name" value="REGULATOR OF RPOS"/>
    <property type="match status" value="1"/>
</dbReference>
<dbReference type="SMART" id="SM00448">
    <property type="entry name" value="REC"/>
    <property type="match status" value="1"/>
</dbReference>
<dbReference type="GO" id="GO:0032993">
    <property type="term" value="C:protein-DNA complex"/>
    <property type="evidence" value="ECO:0007669"/>
    <property type="project" value="TreeGrafter"/>
</dbReference>
<proteinExistence type="predicted"/>
<evidence type="ECO:0000256" key="1">
    <source>
        <dbReference type="ARBA" id="ARBA00022553"/>
    </source>
</evidence>
<feature type="domain" description="HTH crp-type" evidence="9">
    <location>
        <begin position="272"/>
        <end position="341"/>
    </location>
</feature>
<evidence type="ECO:0000256" key="6">
    <source>
        <dbReference type="PROSITE-ProRule" id="PRU00169"/>
    </source>
</evidence>
<dbReference type="OrthoDB" id="9127033at2"/>
<dbReference type="Pfam" id="PF00072">
    <property type="entry name" value="Response_reg"/>
    <property type="match status" value="1"/>
</dbReference>
<evidence type="ECO:0000313" key="11">
    <source>
        <dbReference type="Proteomes" id="UP000198846"/>
    </source>
</evidence>
<dbReference type="InterPro" id="IPR001789">
    <property type="entry name" value="Sig_transdc_resp-reg_receiver"/>
</dbReference>
<dbReference type="PANTHER" id="PTHR48111:SF1">
    <property type="entry name" value="TWO-COMPONENT RESPONSE REGULATOR ORR33"/>
    <property type="match status" value="1"/>
</dbReference>
<dbReference type="InterPro" id="IPR014710">
    <property type="entry name" value="RmlC-like_jellyroll"/>
</dbReference>
<keyword evidence="10" id="KW-0808">Transferase</keyword>
<sequence>MTRVLLIEDDKVLRENTAEILELANYEVSMAPNGVVGLDYAKKHLPDIIICDIMMPELDGYDTLKALSENEKTKYIPFIFLSAKTEREDVRVGMNLGADDYITKPFSEPDLINAIESRIAKTSILRELKLADKEEDSEPIKSINDLKNICDEEGALFSFKKDEVIYREGEHSNHIYLINKGVVKCYQSDAQGKELITALYKEDDFFGYNSFTNSVAHKTTAVAIEDVELSGVPTKYFNRLLSENSKLALEFIQHMSDNLLLANKQLLEMAYGSVNRKTAKTILKFAEKINRKPEDPINISRSDLASVAGIATETLIRTLTRFKKEGAIAIEGRNIRVLDLEMLKRMF</sequence>
<evidence type="ECO:0000259" key="9">
    <source>
        <dbReference type="PROSITE" id="PS51063"/>
    </source>
</evidence>
<reference evidence="11" key="1">
    <citation type="submission" date="2016-10" db="EMBL/GenBank/DDBJ databases">
        <authorList>
            <person name="Varghese N."/>
            <person name="Submissions S."/>
        </authorList>
    </citation>
    <scope>NUCLEOTIDE SEQUENCE [LARGE SCALE GENOMIC DNA]</scope>
    <source>
        <strain evidence="11">DSM 23842</strain>
    </source>
</reference>
<dbReference type="CDD" id="cd17574">
    <property type="entry name" value="REC_OmpR"/>
    <property type="match status" value="1"/>
</dbReference>
<dbReference type="InterPro" id="IPR000595">
    <property type="entry name" value="cNMP-bd_dom"/>
</dbReference>
<feature type="domain" description="Cyclic nucleotide-binding" evidence="7">
    <location>
        <begin position="159"/>
        <end position="258"/>
    </location>
</feature>
<dbReference type="Gene3D" id="3.40.50.2300">
    <property type="match status" value="1"/>
</dbReference>
<keyword evidence="1 6" id="KW-0597">Phosphoprotein</keyword>
<dbReference type="Proteomes" id="UP000198846">
    <property type="component" value="Unassembled WGS sequence"/>
</dbReference>
<dbReference type="AlphaFoldDB" id="A0A1H3WIJ7"/>
<dbReference type="SMART" id="SM00419">
    <property type="entry name" value="HTH_CRP"/>
    <property type="match status" value="1"/>
</dbReference>
<dbReference type="PROSITE" id="PS50110">
    <property type="entry name" value="RESPONSE_REGULATORY"/>
    <property type="match status" value="1"/>
</dbReference>
<dbReference type="InterPro" id="IPR018490">
    <property type="entry name" value="cNMP-bd_dom_sf"/>
</dbReference>
<dbReference type="STRING" id="283786.SAMN04487990_103115"/>
<feature type="domain" description="Response regulatory" evidence="8">
    <location>
        <begin position="3"/>
        <end position="119"/>
    </location>
</feature>
<protein>
    <submittedName>
        <fullName evidence="10">cAMP-binding domain of CRP or a regulatory subunit of cAMP-dependent protein kinases</fullName>
    </submittedName>
</protein>
<dbReference type="SMART" id="SM00100">
    <property type="entry name" value="cNMP"/>
    <property type="match status" value="1"/>
</dbReference>
<dbReference type="Gene3D" id="1.10.10.10">
    <property type="entry name" value="Winged helix-like DNA-binding domain superfamily/Winged helix DNA-binding domain"/>
    <property type="match status" value="1"/>
</dbReference>
<evidence type="ECO:0000313" key="10">
    <source>
        <dbReference type="EMBL" id="SDZ86939.1"/>
    </source>
</evidence>
<dbReference type="PRINTS" id="PR00034">
    <property type="entry name" value="HTHCRP"/>
</dbReference>
<dbReference type="Pfam" id="PF13545">
    <property type="entry name" value="HTH_Crp_2"/>
    <property type="match status" value="1"/>
</dbReference>
<dbReference type="InterPro" id="IPR012318">
    <property type="entry name" value="HTH_CRP"/>
</dbReference>
<keyword evidence="3" id="KW-0805">Transcription regulation</keyword>
<dbReference type="GO" id="GO:0016301">
    <property type="term" value="F:kinase activity"/>
    <property type="evidence" value="ECO:0007669"/>
    <property type="project" value="UniProtKB-KW"/>
</dbReference>
<dbReference type="Gene3D" id="2.60.120.10">
    <property type="entry name" value="Jelly Rolls"/>
    <property type="match status" value="1"/>
</dbReference>
<evidence type="ECO:0000259" key="7">
    <source>
        <dbReference type="PROSITE" id="PS50042"/>
    </source>
</evidence>
<keyword evidence="5" id="KW-0804">Transcription</keyword>
<evidence type="ECO:0000256" key="3">
    <source>
        <dbReference type="ARBA" id="ARBA00023015"/>
    </source>
</evidence>
<dbReference type="EMBL" id="FNQK01000003">
    <property type="protein sequence ID" value="SDZ86939.1"/>
    <property type="molecule type" value="Genomic_DNA"/>
</dbReference>